<accession>U4KPX6</accession>
<keyword evidence="7" id="KW-0456">Lyase</keyword>
<dbReference type="RefSeq" id="WP_030005305.1">
    <property type="nucleotide sequence ID" value="NC_022549.1"/>
</dbReference>
<dbReference type="PANTHER" id="PTHR13604:SF0">
    <property type="entry name" value="ABASIC SITE PROCESSING PROTEIN HMCES"/>
    <property type="match status" value="1"/>
</dbReference>
<keyword evidence="2 8" id="KW-0645">Protease</keyword>
<sequence length="233" mass="27366">MCGRFTLTLTKEELLGYLKRQFDIDELRQEYILPKFNIAPTQNALCVIFDGHKYRAGNLSFGLTNLLYKENKKKLLNARSETIYEKHAFSLLITKKRCLIISDGYYEWDSNRQPYYFLTQEKEPLVYAGIYQSHKGIDGKLIHEMAILTKEATDDLKHIHQRMPLILSKAQQIQYLENPTSNQAFFNQTFLIKNEKKLDYYPVSSLVNSYFNDNPLLIERIMPIGYDNDITKK</sequence>
<dbReference type="PANTHER" id="PTHR13604">
    <property type="entry name" value="DC12-RELATED"/>
    <property type="match status" value="1"/>
</dbReference>
<evidence type="ECO:0000256" key="5">
    <source>
        <dbReference type="ARBA" id="ARBA00023124"/>
    </source>
</evidence>
<dbReference type="EMBL" id="FO681348">
    <property type="protein sequence ID" value="CCV66445.1"/>
    <property type="molecule type" value="Genomic_DNA"/>
</dbReference>
<keyword evidence="4 8" id="KW-0378">Hydrolase</keyword>
<evidence type="ECO:0000256" key="7">
    <source>
        <dbReference type="ARBA" id="ARBA00023239"/>
    </source>
</evidence>
<dbReference type="GO" id="GO:0106300">
    <property type="term" value="P:protein-DNA covalent cross-linking repair"/>
    <property type="evidence" value="ECO:0007669"/>
    <property type="project" value="InterPro"/>
</dbReference>
<dbReference type="HOGENOM" id="CLU_035990_6_2_14"/>
<evidence type="ECO:0000256" key="2">
    <source>
        <dbReference type="ARBA" id="ARBA00022670"/>
    </source>
</evidence>
<evidence type="ECO:0000256" key="4">
    <source>
        <dbReference type="ARBA" id="ARBA00022801"/>
    </source>
</evidence>
<dbReference type="SUPFAM" id="SSF143081">
    <property type="entry name" value="BB1717-like"/>
    <property type="match status" value="1"/>
</dbReference>
<evidence type="ECO:0000256" key="1">
    <source>
        <dbReference type="ARBA" id="ARBA00008136"/>
    </source>
</evidence>
<dbReference type="InterPro" id="IPR003738">
    <property type="entry name" value="SRAP"/>
</dbReference>
<evidence type="ECO:0000256" key="6">
    <source>
        <dbReference type="ARBA" id="ARBA00023125"/>
    </source>
</evidence>
<evidence type="ECO:0000256" key="3">
    <source>
        <dbReference type="ARBA" id="ARBA00022763"/>
    </source>
</evidence>
<evidence type="ECO:0000256" key="8">
    <source>
        <dbReference type="RuleBase" id="RU364100"/>
    </source>
</evidence>
<dbReference type="GO" id="GO:0016829">
    <property type="term" value="F:lyase activity"/>
    <property type="evidence" value="ECO:0007669"/>
    <property type="project" value="UniProtKB-KW"/>
</dbReference>
<organism evidence="9 10">
    <name type="scientific">Acholeplasma brassicae</name>
    <dbReference type="NCBI Taxonomy" id="61635"/>
    <lineage>
        <taxon>Bacteria</taxon>
        <taxon>Bacillati</taxon>
        <taxon>Mycoplasmatota</taxon>
        <taxon>Mollicutes</taxon>
        <taxon>Acholeplasmatales</taxon>
        <taxon>Acholeplasmataceae</taxon>
        <taxon>Acholeplasma</taxon>
    </lineage>
</organism>
<name>U4KPX6_9MOLU</name>
<dbReference type="GO" id="GO:0008233">
    <property type="term" value="F:peptidase activity"/>
    <property type="evidence" value="ECO:0007669"/>
    <property type="project" value="UniProtKB-KW"/>
</dbReference>
<reference evidence="9 10" key="1">
    <citation type="journal article" date="2013" name="J. Mol. Microbiol. Biotechnol.">
        <title>Analysis of the Complete Genomes of Acholeplasma brassicae , A. palmae and A. laidlawii and Their Comparison to the Obligate Parasites from ' Candidatus Phytoplasma'.</title>
        <authorList>
            <person name="Kube M."/>
            <person name="Siewert C."/>
            <person name="Migdoll A.M."/>
            <person name="Duduk B."/>
            <person name="Holz S."/>
            <person name="Rabus R."/>
            <person name="Seemuller E."/>
            <person name="Mitrovic J."/>
            <person name="Muller I."/>
            <person name="Buttner C."/>
            <person name="Reinhardt R."/>
        </authorList>
    </citation>
    <scope>NUCLEOTIDE SEQUENCE [LARGE SCALE GENOMIC DNA]</scope>
    <source>
        <strain evidence="10">0502</strain>
    </source>
</reference>
<keyword evidence="3" id="KW-0227">DNA damage</keyword>
<evidence type="ECO:0000313" key="9">
    <source>
        <dbReference type="EMBL" id="CCV66445.1"/>
    </source>
</evidence>
<dbReference type="EC" id="3.4.-.-" evidence="8"/>
<dbReference type="Gene3D" id="3.90.1680.10">
    <property type="entry name" value="SOS response associated peptidase-like"/>
    <property type="match status" value="1"/>
</dbReference>
<dbReference type="Proteomes" id="UP000032737">
    <property type="component" value="Chromosome"/>
</dbReference>
<dbReference type="InterPro" id="IPR036590">
    <property type="entry name" value="SRAP-like"/>
</dbReference>
<proteinExistence type="inferred from homology"/>
<dbReference type="GO" id="GO:0003697">
    <property type="term" value="F:single-stranded DNA binding"/>
    <property type="evidence" value="ECO:0007669"/>
    <property type="project" value="InterPro"/>
</dbReference>
<keyword evidence="5" id="KW-0190">Covalent protein-DNA linkage</keyword>
<evidence type="ECO:0000313" key="10">
    <source>
        <dbReference type="Proteomes" id="UP000032737"/>
    </source>
</evidence>
<keyword evidence="10" id="KW-1185">Reference proteome</keyword>
<protein>
    <recommendedName>
        <fullName evidence="8">Abasic site processing protein</fullName>
        <ecNumber evidence="8">3.4.-.-</ecNumber>
    </recommendedName>
</protein>
<dbReference type="STRING" id="61635.BN85314240"/>
<dbReference type="OrthoDB" id="9782620at2"/>
<dbReference type="KEGG" id="abra:BN85314240"/>
<dbReference type="AlphaFoldDB" id="U4KPX6"/>
<dbReference type="Pfam" id="PF02586">
    <property type="entry name" value="SRAP"/>
    <property type="match status" value="1"/>
</dbReference>
<gene>
    <name evidence="9" type="ORF">BN85314240</name>
</gene>
<comment type="similarity">
    <text evidence="1 8">Belongs to the SOS response-associated peptidase family.</text>
</comment>
<dbReference type="GO" id="GO:0006508">
    <property type="term" value="P:proteolysis"/>
    <property type="evidence" value="ECO:0007669"/>
    <property type="project" value="UniProtKB-KW"/>
</dbReference>
<keyword evidence="6" id="KW-0238">DNA-binding</keyword>